<evidence type="ECO:0000313" key="2">
    <source>
        <dbReference type="Proteomes" id="UP000002668"/>
    </source>
</evidence>
<dbReference type="VEuPathDB" id="FungiDB:LEMA_uP122830.1"/>
<keyword evidence="2" id="KW-1185">Reference proteome</keyword>
<dbReference type="HOGENOM" id="CLU_3032806_0_0_1"/>
<organism evidence="2">
    <name type="scientific">Leptosphaeria maculans (strain JN3 / isolate v23.1.3 / race Av1-4-5-6-7-8)</name>
    <name type="common">Blackleg fungus</name>
    <name type="synonym">Phoma lingam</name>
    <dbReference type="NCBI Taxonomy" id="985895"/>
    <lineage>
        <taxon>Eukaryota</taxon>
        <taxon>Fungi</taxon>
        <taxon>Dikarya</taxon>
        <taxon>Ascomycota</taxon>
        <taxon>Pezizomycotina</taxon>
        <taxon>Dothideomycetes</taxon>
        <taxon>Pleosporomycetidae</taxon>
        <taxon>Pleosporales</taxon>
        <taxon>Pleosporineae</taxon>
        <taxon>Leptosphaeriaceae</taxon>
        <taxon>Plenodomus</taxon>
        <taxon>Plenodomus lingam/Leptosphaeria maculans species complex</taxon>
    </lineage>
</organism>
<proteinExistence type="predicted"/>
<gene>
    <name evidence="1" type="ORF">LEMA_uP122830.1</name>
</gene>
<accession>E4ZSC4</accession>
<sequence length="55" mass="6018">MRSLLSNTGPYEDTAHSFRSAFELFAGFALGKTFTWSYEGSTSLITGKLSVEGIH</sequence>
<reference evidence="2" key="1">
    <citation type="journal article" date="2011" name="Nat. Commun.">
        <title>Effector diversification within compartments of the Leptosphaeria maculans genome affected by Repeat-Induced Point mutations.</title>
        <authorList>
            <person name="Rouxel T."/>
            <person name="Grandaubert J."/>
            <person name="Hane J.K."/>
            <person name="Hoede C."/>
            <person name="van de Wouw A.P."/>
            <person name="Couloux A."/>
            <person name="Dominguez V."/>
            <person name="Anthouard V."/>
            <person name="Bally P."/>
            <person name="Bourras S."/>
            <person name="Cozijnsen A.J."/>
            <person name="Ciuffetti L.M."/>
            <person name="Degrave A."/>
            <person name="Dilmaghani A."/>
            <person name="Duret L."/>
            <person name="Fudal I."/>
            <person name="Goodwin S.B."/>
            <person name="Gout L."/>
            <person name="Glaser N."/>
            <person name="Linglin J."/>
            <person name="Kema G.H.J."/>
            <person name="Lapalu N."/>
            <person name="Lawrence C.B."/>
            <person name="May K."/>
            <person name="Meyer M."/>
            <person name="Ollivier B."/>
            <person name="Poulain J."/>
            <person name="Schoch C.L."/>
            <person name="Simon A."/>
            <person name="Spatafora J.W."/>
            <person name="Stachowiak A."/>
            <person name="Turgeon B.G."/>
            <person name="Tyler B.M."/>
            <person name="Vincent D."/>
            <person name="Weissenbach J."/>
            <person name="Amselem J."/>
            <person name="Quesneville H."/>
            <person name="Oliver R.P."/>
            <person name="Wincker P."/>
            <person name="Balesdent M.-H."/>
            <person name="Howlett B.J."/>
        </authorList>
    </citation>
    <scope>NUCLEOTIDE SEQUENCE [LARGE SCALE GENOMIC DNA]</scope>
    <source>
        <strain evidence="2">JN3 / isolate v23.1.3 / race Av1-4-5-6-7-8</strain>
    </source>
</reference>
<dbReference type="InParanoid" id="E4ZSC4"/>
<dbReference type="Proteomes" id="UP000002668">
    <property type="component" value="Genome"/>
</dbReference>
<dbReference type="AlphaFoldDB" id="E4ZSC4"/>
<name>E4ZSC4_LEPMJ</name>
<evidence type="ECO:0000313" key="1">
    <source>
        <dbReference type="EMBL" id="CBX94304.1"/>
    </source>
</evidence>
<protein>
    <submittedName>
        <fullName evidence="1">Predicted protein</fullName>
    </submittedName>
</protein>
<dbReference type="EMBL" id="FP929121">
    <property type="protein sequence ID" value="CBX94304.1"/>
    <property type="molecule type" value="Genomic_DNA"/>
</dbReference>